<evidence type="ECO:0000256" key="4">
    <source>
        <dbReference type="RuleBase" id="RU367098"/>
    </source>
</evidence>
<dbReference type="EMBL" id="JAFEKC020000017">
    <property type="protein sequence ID" value="KAK0510035.1"/>
    <property type="molecule type" value="Genomic_DNA"/>
</dbReference>
<sequence length="199" mass="22372">MSDSSNNPQPTPQDPPAPQSNSLTSPRSLRQLSLFLAGATFFTLSSLITRRSLARRQKSVFPSFYHPSNRPPQTPINGAFEAFEALNLATINVTSFMMMVVGGMGWALDISGLEDLRRLVRGGLGVDGTGRGESEVEEEWEEWLAGVLKRKEEKEKRRREGGLEGKVRRARDEEREREELEEEFAVVGRQVTNERGKPR</sequence>
<evidence type="ECO:0000256" key="3">
    <source>
        <dbReference type="ARBA" id="ARBA00023136"/>
    </source>
</evidence>
<keyword evidence="1 4" id="KW-0812">Transmembrane</keyword>
<dbReference type="GO" id="GO:0016020">
    <property type="term" value="C:membrane"/>
    <property type="evidence" value="ECO:0007669"/>
    <property type="project" value="UniProtKB-SubCell"/>
</dbReference>
<accession>A0AA39QXS9</accession>
<keyword evidence="3 4" id="KW-0472">Membrane</keyword>
<dbReference type="PANTHER" id="PTHR39136">
    <property type="entry name" value="ALTERED INHERITANCE OF MITOCHONDRIA PROTEIN 11"/>
    <property type="match status" value="1"/>
</dbReference>
<comment type="similarity">
    <text evidence="4">Belongs to the AIM11 family.</text>
</comment>
<evidence type="ECO:0000313" key="7">
    <source>
        <dbReference type="Proteomes" id="UP001166286"/>
    </source>
</evidence>
<feature type="region of interest" description="Disordered" evidence="5">
    <location>
        <begin position="1"/>
        <end position="25"/>
    </location>
</feature>
<evidence type="ECO:0000313" key="6">
    <source>
        <dbReference type="EMBL" id="KAK0510035.1"/>
    </source>
</evidence>
<gene>
    <name evidence="4" type="primary">AIM11</name>
    <name evidence="6" type="ORF">JMJ35_007429</name>
</gene>
<keyword evidence="2 4" id="KW-1133">Transmembrane helix</keyword>
<dbReference type="PANTHER" id="PTHR39136:SF1">
    <property type="entry name" value="ALTERED INHERITANCE OF MITOCHONDRIA PROTEIN 11"/>
    <property type="match status" value="1"/>
</dbReference>
<dbReference type="InterPro" id="IPR038814">
    <property type="entry name" value="AIM11"/>
</dbReference>
<comment type="subcellular location">
    <subcellularLocation>
        <location evidence="4">Membrane</location>
        <topology evidence="4">Multi-pass membrane protein</topology>
    </subcellularLocation>
</comment>
<evidence type="ECO:0000256" key="2">
    <source>
        <dbReference type="ARBA" id="ARBA00022989"/>
    </source>
</evidence>
<reference evidence="6" key="1">
    <citation type="submission" date="2023-03" db="EMBL/GenBank/DDBJ databases">
        <title>Complete genome of Cladonia borealis.</title>
        <authorList>
            <person name="Park H."/>
        </authorList>
    </citation>
    <scope>NUCLEOTIDE SEQUENCE</scope>
    <source>
        <strain evidence="6">ANT050790</strain>
    </source>
</reference>
<protein>
    <recommendedName>
        <fullName evidence="4">Altered inheritance of mitochondria protein 11</fullName>
    </recommendedName>
</protein>
<feature type="compositionally biased region" description="Basic and acidic residues" evidence="5">
    <location>
        <begin position="153"/>
        <end position="178"/>
    </location>
</feature>
<name>A0AA39QXS9_9LECA</name>
<comment type="caution">
    <text evidence="6">The sequence shown here is derived from an EMBL/GenBank/DDBJ whole genome shotgun (WGS) entry which is preliminary data.</text>
</comment>
<keyword evidence="7" id="KW-1185">Reference proteome</keyword>
<dbReference type="AlphaFoldDB" id="A0AA39QXS9"/>
<proteinExistence type="inferred from homology"/>
<dbReference type="GO" id="GO:0005739">
    <property type="term" value="C:mitochondrion"/>
    <property type="evidence" value="ECO:0007669"/>
    <property type="project" value="TreeGrafter"/>
</dbReference>
<organism evidence="6 7">
    <name type="scientific">Cladonia borealis</name>
    <dbReference type="NCBI Taxonomy" id="184061"/>
    <lineage>
        <taxon>Eukaryota</taxon>
        <taxon>Fungi</taxon>
        <taxon>Dikarya</taxon>
        <taxon>Ascomycota</taxon>
        <taxon>Pezizomycotina</taxon>
        <taxon>Lecanoromycetes</taxon>
        <taxon>OSLEUM clade</taxon>
        <taxon>Lecanoromycetidae</taxon>
        <taxon>Lecanorales</taxon>
        <taxon>Lecanorineae</taxon>
        <taxon>Cladoniaceae</taxon>
        <taxon>Cladonia</taxon>
    </lineage>
</organism>
<dbReference type="Proteomes" id="UP001166286">
    <property type="component" value="Unassembled WGS sequence"/>
</dbReference>
<feature type="region of interest" description="Disordered" evidence="5">
    <location>
        <begin position="153"/>
        <end position="199"/>
    </location>
</feature>
<evidence type="ECO:0000256" key="1">
    <source>
        <dbReference type="ARBA" id="ARBA00022692"/>
    </source>
</evidence>
<feature type="transmembrane region" description="Helical" evidence="4">
    <location>
        <begin position="32"/>
        <end position="49"/>
    </location>
</feature>
<evidence type="ECO:0000256" key="5">
    <source>
        <dbReference type="SAM" id="MobiDB-lite"/>
    </source>
</evidence>
<feature type="compositionally biased region" description="Pro residues" evidence="5">
    <location>
        <begin position="9"/>
        <end position="18"/>
    </location>
</feature>